<dbReference type="InterPro" id="IPR029044">
    <property type="entry name" value="Nucleotide-diphossugar_trans"/>
</dbReference>
<dbReference type="InterPro" id="IPR003329">
    <property type="entry name" value="Cytidylyl_trans"/>
</dbReference>
<proteinExistence type="predicted"/>
<dbReference type="CDD" id="cd02517">
    <property type="entry name" value="CMP-KDO-Synthetase"/>
    <property type="match status" value="1"/>
</dbReference>
<dbReference type="NCBIfam" id="TIGR00466">
    <property type="entry name" value="kdsB"/>
    <property type="match status" value="1"/>
</dbReference>
<dbReference type="GO" id="GO:0005829">
    <property type="term" value="C:cytosol"/>
    <property type="evidence" value="ECO:0007669"/>
    <property type="project" value="TreeGrafter"/>
</dbReference>
<keyword evidence="2 4" id="KW-0548">Nucleotidyltransferase</keyword>
<dbReference type="Gene3D" id="3.90.550.10">
    <property type="entry name" value="Spore Coat Polysaccharide Biosynthesis Protein SpsA, Chain A"/>
    <property type="match status" value="1"/>
</dbReference>
<reference evidence="4" key="1">
    <citation type="submission" date="2009-12" db="EMBL/GenBank/DDBJ databases">
        <authorList>
            <person name="Kielak A."/>
            <person name="van Veen J.A."/>
            <person name="Kowalchuk G.A."/>
        </authorList>
    </citation>
    <scope>NUCLEOTIDE SEQUENCE</scope>
</reference>
<protein>
    <submittedName>
        <fullName evidence="4">3-deoxy-D-manno-octulosonate cytidylyltransferase</fullName>
    </submittedName>
</protein>
<dbReference type="PANTHER" id="PTHR42866:SF2">
    <property type="entry name" value="3-DEOXY-MANNO-OCTULOSONATE CYTIDYLYLTRANSFERASE, MITOCHONDRIAL"/>
    <property type="match status" value="1"/>
</dbReference>
<dbReference type="SUPFAM" id="SSF53448">
    <property type="entry name" value="Nucleotide-diphospho-sugar transferases"/>
    <property type="match status" value="1"/>
</dbReference>
<dbReference type="AlphaFoldDB" id="E3T6Z0"/>
<dbReference type="EMBL" id="GU260711">
    <property type="protein sequence ID" value="ADC36084.1"/>
    <property type="molecule type" value="Genomic_DNA"/>
</dbReference>
<organism evidence="4">
    <name type="scientific">uncultured bacterium 164</name>
    <dbReference type="NCBI Taxonomy" id="698382"/>
    <lineage>
        <taxon>Bacteria</taxon>
        <taxon>environmental samples</taxon>
    </lineage>
</organism>
<dbReference type="GO" id="GO:0009103">
    <property type="term" value="P:lipopolysaccharide biosynthetic process"/>
    <property type="evidence" value="ECO:0007669"/>
    <property type="project" value="UniProtKB-KW"/>
</dbReference>
<reference evidence="4" key="2">
    <citation type="journal article" date="2010" name="Appl. Environ. Microbiol.">
        <title>Comparative analysis of acidobacterial genomic fragments from terrestrial and aquatic metagenomic libraries, with emphasis on acidobacteria subdivision 6.</title>
        <authorList>
            <person name="Kielak A.M."/>
            <person name="van Veen J.A."/>
            <person name="Kowalchuk G.A."/>
        </authorList>
    </citation>
    <scope>NUCLEOTIDE SEQUENCE</scope>
</reference>
<keyword evidence="3" id="KW-0448">Lipopolysaccharide biosynthesis</keyword>
<dbReference type="Pfam" id="PF02348">
    <property type="entry name" value="CTP_transf_3"/>
    <property type="match status" value="1"/>
</dbReference>
<keyword evidence="1 4" id="KW-0808">Transferase</keyword>
<dbReference type="PANTHER" id="PTHR42866">
    <property type="entry name" value="3-DEOXY-MANNO-OCTULOSONATE CYTIDYLYLTRANSFERASE"/>
    <property type="match status" value="1"/>
</dbReference>
<dbReference type="NCBIfam" id="NF003952">
    <property type="entry name" value="PRK05450.1-5"/>
    <property type="match status" value="1"/>
</dbReference>
<evidence type="ECO:0000313" key="4">
    <source>
        <dbReference type="EMBL" id="ADC36084.1"/>
    </source>
</evidence>
<sequence length="248" mass="27088">MLLDVAGKPLVVRTWEQVCRARTVSRVVVATDHERIFEAVTGAGGEAVMTSGDHASGSDRVAEVAESLPVGSIIVNVQGDEPVIRPETIDAAMTALVEDPNADMATAAEPIEDLWCELLNGNVVKVVVGENGYALYFSRSPMPWPREASLRYGGDPNKAIENEPDLLSNYRKHTGLYAYRREFLLKFAAWPATALEKYEMLEQLRALEHGARIKVVDAAAGSIGVDTQEDLEKVRAIIEGRRRAAEAT</sequence>
<evidence type="ECO:0000256" key="2">
    <source>
        <dbReference type="ARBA" id="ARBA00022695"/>
    </source>
</evidence>
<name>E3T6Z0_9BACT</name>
<evidence type="ECO:0000256" key="3">
    <source>
        <dbReference type="ARBA" id="ARBA00022985"/>
    </source>
</evidence>
<dbReference type="GO" id="GO:0008690">
    <property type="term" value="F:3-deoxy-manno-octulosonate cytidylyltransferase activity"/>
    <property type="evidence" value="ECO:0007669"/>
    <property type="project" value="InterPro"/>
</dbReference>
<dbReference type="InterPro" id="IPR004528">
    <property type="entry name" value="KdsB"/>
</dbReference>
<evidence type="ECO:0000256" key="1">
    <source>
        <dbReference type="ARBA" id="ARBA00022679"/>
    </source>
</evidence>
<accession>E3T6Z0</accession>